<sequence>MQPSIRNTFLTFDDEAARAAGCQRRQKKSRSLPAKSTCDRQKLALTSLLYRAGSGPARMEAPQVSLIDIAEADESAPTTSSIYRLNPLTLLKSDSNSTCSNVLNRELSPSPKAAHSVHKKKGWPSHIDLDRLSEDHRDTLLAAIPQDPISDQLLSCGSIPHILGACRPCVFARNFDRPCQYGAACLYCHYPHEAKKRTRKTKKQRAEAKLAAAAAVMAKSTGDEDLFEEDASPIPSENTEQHDPENIYRELMDQVMLVCAQNFGITPKASQ</sequence>
<keyword evidence="3" id="KW-1185">Reference proteome</keyword>
<dbReference type="AlphaFoldDB" id="A0A7J6LSS4"/>
<gene>
    <name evidence="2" type="ORF">FOL47_006337</name>
</gene>
<comment type="caution">
    <text evidence="2">The sequence shown here is derived from an EMBL/GenBank/DDBJ whole genome shotgun (WGS) entry which is preliminary data.</text>
</comment>
<dbReference type="OrthoDB" id="364411at2759"/>
<protein>
    <recommendedName>
        <fullName evidence="4">C3H1-type domain-containing protein</fullName>
    </recommendedName>
</protein>
<accession>A0A7J6LSS4</accession>
<evidence type="ECO:0000256" key="1">
    <source>
        <dbReference type="SAM" id="MobiDB-lite"/>
    </source>
</evidence>
<evidence type="ECO:0000313" key="3">
    <source>
        <dbReference type="Proteomes" id="UP000591131"/>
    </source>
</evidence>
<proteinExistence type="predicted"/>
<feature type="region of interest" description="Disordered" evidence="1">
    <location>
        <begin position="222"/>
        <end position="243"/>
    </location>
</feature>
<evidence type="ECO:0008006" key="4">
    <source>
        <dbReference type="Google" id="ProtNLM"/>
    </source>
</evidence>
<name>A0A7J6LSS4_PERCH</name>
<organism evidence="2 3">
    <name type="scientific">Perkinsus chesapeaki</name>
    <name type="common">Clam parasite</name>
    <name type="synonym">Perkinsus andrewsi</name>
    <dbReference type="NCBI Taxonomy" id="330153"/>
    <lineage>
        <taxon>Eukaryota</taxon>
        <taxon>Sar</taxon>
        <taxon>Alveolata</taxon>
        <taxon>Perkinsozoa</taxon>
        <taxon>Perkinsea</taxon>
        <taxon>Perkinsida</taxon>
        <taxon>Perkinsidae</taxon>
        <taxon>Perkinsus</taxon>
    </lineage>
</organism>
<reference evidence="2 3" key="1">
    <citation type="submission" date="2020-04" db="EMBL/GenBank/DDBJ databases">
        <title>Perkinsus chesapeaki whole genome sequence.</title>
        <authorList>
            <person name="Bogema D.R."/>
        </authorList>
    </citation>
    <scope>NUCLEOTIDE SEQUENCE [LARGE SCALE GENOMIC DNA]</scope>
    <source>
        <strain evidence="2">ATCC PRA-425</strain>
    </source>
</reference>
<dbReference type="Proteomes" id="UP000591131">
    <property type="component" value="Unassembled WGS sequence"/>
</dbReference>
<dbReference type="EMBL" id="JAAPAO010000351">
    <property type="protein sequence ID" value="KAF4662283.1"/>
    <property type="molecule type" value="Genomic_DNA"/>
</dbReference>
<evidence type="ECO:0000313" key="2">
    <source>
        <dbReference type="EMBL" id="KAF4662283.1"/>
    </source>
</evidence>